<proteinExistence type="inferred from homology"/>
<reference evidence="7" key="1">
    <citation type="submission" date="2021-04" db="EMBL/GenBank/DDBJ databases">
        <authorList>
            <consortium name="Molecular Ecology Group"/>
        </authorList>
    </citation>
    <scope>NUCLEOTIDE SEQUENCE</scope>
</reference>
<evidence type="ECO:0000256" key="5">
    <source>
        <dbReference type="ARBA" id="ARBA00093776"/>
    </source>
</evidence>
<evidence type="ECO:0000256" key="2">
    <source>
        <dbReference type="ARBA" id="ARBA00022692"/>
    </source>
</evidence>
<evidence type="ECO:0000256" key="3">
    <source>
        <dbReference type="ARBA" id="ARBA00022989"/>
    </source>
</evidence>
<evidence type="ECO:0000256" key="4">
    <source>
        <dbReference type="ARBA" id="ARBA00023136"/>
    </source>
</evidence>
<feature type="transmembrane region" description="Helical" evidence="6">
    <location>
        <begin position="70"/>
        <end position="93"/>
    </location>
</feature>
<accession>A0A8S3YVI3</accession>
<dbReference type="Proteomes" id="UP000678393">
    <property type="component" value="Unassembled WGS sequence"/>
</dbReference>
<dbReference type="InterPro" id="IPR029673">
    <property type="entry name" value="TMEM179"/>
</dbReference>
<protein>
    <recommendedName>
        <fullName evidence="9">Transmembrane protein 179</fullName>
    </recommendedName>
</protein>
<comment type="similarity">
    <text evidence="5">Belongs to the TMEM179 family.</text>
</comment>
<feature type="transmembrane region" description="Helical" evidence="6">
    <location>
        <begin position="174"/>
        <end position="195"/>
    </location>
</feature>
<evidence type="ECO:0000256" key="1">
    <source>
        <dbReference type="ARBA" id="ARBA00004141"/>
    </source>
</evidence>
<dbReference type="InterPro" id="IPR059010">
    <property type="entry name" value="TMEM179-179B"/>
</dbReference>
<comment type="subcellular location">
    <subcellularLocation>
        <location evidence="1">Membrane</location>
        <topology evidence="1">Multi-pass membrane protein</topology>
    </subcellularLocation>
</comment>
<keyword evidence="3 6" id="KW-1133">Transmembrane helix</keyword>
<sequence length="225" mass="25677">MGLHNLFLFAQCCFYLLLFIMSFFACIPAGVNVSNFNGHCLLYARGEWTKEATTSNLDHIDWGPDSACNFTVFIGVVSLIIALFYLVWISVMLARSIECSWLEAFVNSVVNSVMCICFFSTALTVSVGFRQWCKFVTDPRSGIERCEQGQYIPFGLSVSVDTSNYFIQWQITQFGVWAGWILWLVLAIMSLIRVYNYHRQEAFMISVNRERQRLLAKVGHPADPV</sequence>
<keyword evidence="8" id="KW-1185">Reference proteome</keyword>
<gene>
    <name evidence="7" type="ORF">CUNI_LOCUS6715</name>
</gene>
<evidence type="ECO:0000313" key="8">
    <source>
        <dbReference type="Proteomes" id="UP000678393"/>
    </source>
</evidence>
<evidence type="ECO:0000313" key="7">
    <source>
        <dbReference type="EMBL" id="CAG5121157.1"/>
    </source>
</evidence>
<keyword evidence="4 6" id="KW-0472">Membrane</keyword>
<dbReference type="Pfam" id="PF26158">
    <property type="entry name" value="Claudin_TMEM179-179B"/>
    <property type="match status" value="1"/>
</dbReference>
<keyword evidence="2 6" id="KW-0812">Transmembrane</keyword>
<dbReference type="OrthoDB" id="6423876at2759"/>
<dbReference type="AlphaFoldDB" id="A0A8S3YVI3"/>
<dbReference type="PANTHER" id="PTHR31872">
    <property type="entry name" value="TRANSMEMBRANE PROTEIN 179"/>
    <property type="match status" value="1"/>
</dbReference>
<name>A0A8S3YVI3_9EUPU</name>
<feature type="transmembrane region" description="Helical" evidence="6">
    <location>
        <begin position="105"/>
        <end position="129"/>
    </location>
</feature>
<evidence type="ECO:0000256" key="6">
    <source>
        <dbReference type="SAM" id="Phobius"/>
    </source>
</evidence>
<dbReference type="EMBL" id="CAJHNH020001028">
    <property type="protein sequence ID" value="CAG5121157.1"/>
    <property type="molecule type" value="Genomic_DNA"/>
</dbReference>
<dbReference type="PANTHER" id="PTHR31872:SF4">
    <property type="entry name" value="TRANSMEMBRANE PROTEIN 179"/>
    <property type="match status" value="1"/>
</dbReference>
<feature type="transmembrane region" description="Helical" evidence="6">
    <location>
        <begin position="7"/>
        <end position="31"/>
    </location>
</feature>
<comment type="caution">
    <text evidence="7">The sequence shown here is derived from an EMBL/GenBank/DDBJ whole genome shotgun (WGS) entry which is preliminary data.</text>
</comment>
<organism evidence="7 8">
    <name type="scientific">Candidula unifasciata</name>
    <dbReference type="NCBI Taxonomy" id="100452"/>
    <lineage>
        <taxon>Eukaryota</taxon>
        <taxon>Metazoa</taxon>
        <taxon>Spiralia</taxon>
        <taxon>Lophotrochozoa</taxon>
        <taxon>Mollusca</taxon>
        <taxon>Gastropoda</taxon>
        <taxon>Heterobranchia</taxon>
        <taxon>Euthyneura</taxon>
        <taxon>Panpulmonata</taxon>
        <taxon>Eupulmonata</taxon>
        <taxon>Stylommatophora</taxon>
        <taxon>Helicina</taxon>
        <taxon>Helicoidea</taxon>
        <taxon>Geomitridae</taxon>
        <taxon>Candidula</taxon>
    </lineage>
</organism>
<evidence type="ECO:0008006" key="9">
    <source>
        <dbReference type="Google" id="ProtNLM"/>
    </source>
</evidence>